<proteinExistence type="inferred from homology"/>
<dbReference type="GO" id="GO:0046872">
    <property type="term" value="F:metal ion binding"/>
    <property type="evidence" value="ECO:0007669"/>
    <property type="project" value="InterPro"/>
</dbReference>
<dbReference type="PANTHER" id="PTHR42953">
    <property type="entry name" value="HIGH-AFFINITY ZINC UPTAKE SYSTEM PROTEIN ZNUA-RELATED"/>
    <property type="match status" value="1"/>
</dbReference>
<dbReference type="AlphaFoldDB" id="F8LFF3"/>
<organism evidence="5">
    <name type="scientific">Waddlia chondrophila 2032/99</name>
    <dbReference type="NCBI Taxonomy" id="765953"/>
    <lineage>
        <taxon>Bacteria</taxon>
        <taxon>Pseudomonadati</taxon>
        <taxon>Chlamydiota</taxon>
        <taxon>Chlamydiia</taxon>
        <taxon>Parachlamydiales</taxon>
        <taxon>Waddliaceae</taxon>
        <taxon>Waddlia</taxon>
    </lineage>
</organism>
<sequence>MNTFKSKILIPFILILCFSCSLSKKDEGSSRTILVSIAPYKFFVERIAGDTVTVQQMVPTGSSPHSYEPSSRSILKASKADAWFRIGESFEKRAKQAMLSHNNQMIVVDLREGVNGIHTHEGHGHGCHHEDCIDPHIWLSPREGKKQAQTIYKTLVKLYPENKDQYHQSLKKFEKELDDLDLELEQILLPLRGKTILVSHPALGYMGRDYNFKQLSIEFEGKEPSPQQLTKLLEMGRQLKTDRIFIQEQHLSKGARLVANELNADVMELDPLSDNYIENLRFIARSISGKPQR</sequence>
<dbReference type="SUPFAM" id="SSF53807">
    <property type="entry name" value="Helical backbone' metal receptor"/>
    <property type="match status" value="1"/>
</dbReference>
<dbReference type="Pfam" id="PF01297">
    <property type="entry name" value="ZnuA"/>
    <property type="match status" value="1"/>
</dbReference>
<dbReference type="InterPro" id="IPR050492">
    <property type="entry name" value="Bact_metal-bind_prot9"/>
</dbReference>
<reference evidence="5" key="1">
    <citation type="submission" date="2011-05" db="EMBL/GenBank/DDBJ databases">
        <title>Unity in variety -- the pan-genome of the Chlamydiae.</title>
        <authorList>
            <person name="Collingro A."/>
            <person name="Tischler P."/>
            <person name="Weinmaier T."/>
            <person name="Penz T."/>
            <person name="Heinz E."/>
            <person name="Brunham R.C."/>
            <person name="Read T.D."/>
            <person name="Bavoil P.M."/>
            <person name="Sachse K."/>
            <person name="Kahane S."/>
            <person name="Friedman M.G."/>
            <person name="Rattei T."/>
            <person name="Myers G.S.A."/>
            <person name="Horn M."/>
        </authorList>
    </citation>
    <scope>NUCLEOTIDE SEQUENCE</scope>
    <source>
        <strain evidence="5">2032/99</strain>
    </source>
</reference>
<dbReference type="GO" id="GO:0007155">
    <property type="term" value="P:cell adhesion"/>
    <property type="evidence" value="ECO:0007669"/>
    <property type="project" value="InterPro"/>
</dbReference>
<evidence type="ECO:0000313" key="5">
    <source>
        <dbReference type="EMBL" id="CCB92222.1"/>
    </source>
</evidence>
<accession>F8LFF3</accession>
<evidence type="ECO:0000256" key="4">
    <source>
        <dbReference type="RuleBase" id="RU003512"/>
    </source>
</evidence>
<gene>
    <name evidence="5" type="ORF">WCH_CA13570</name>
</gene>
<name>F8LFF3_9BACT</name>
<dbReference type="GO" id="GO:0030001">
    <property type="term" value="P:metal ion transport"/>
    <property type="evidence" value="ECO:0007669"/>
    <property type="project" value="InterPro"/>
</dbReference>
<evidence type="ECO:0000256" key="1">
    <source>
        <dbReference type="ARBA" id="ARBA00011028"/>
    </source>
</evidence>
<dbReference type="Gene3D" id="3.40.50.1980">
    <property type="entry name" value="Nitrogenase molybdenum iron protein domain"/>
    <property type="match status" value="2"/>
</dbReference>
<dbReference type="EMBL" id="FR872662">
    <property type="protein sequence ID" value="CCB92222.1"/>
    <property type="molecule type" value="Genomic_DNA"/>
</dbReference>
<dbReference type="PRINTS" id="PR00691">
    <property type="entry name" value="ADHESINB"/>
</dbReference>
<comment type="similarity">
    <text evidence="1 4">Belongs to the bacterial solute-binding protein 9 family.</text>
</comment>
<dbReference type="InterPro" id="IPR006127">
    <property type="entry name" value="ZnuA-like"/>
</dbReference>
<keyword evidence="5" id="KW-0449">Lipoprotein</keyword>
<dbReference type="PANTHER" id="PTHR42953:SF3">
    <property type="entry name" value="HIGH-AFFINITY ZINC UPTAKE SYSTEM PROTEIN ZNUA"/>
    <property type="match status" value="1"/>
</dbReference>
<keyword evidence="2 4" id="KW-0813">Transport</keyword>
<dbReference type="InterPro" id="IPR006128">
    <property type="entry name" value="Lipoprotein_PsaA-like"/>
</dbReference>
<dbReference type="InterPro" id="IPR006129">
    <property type="entry name" value="AdhesinB"/>
</dbReference>
<evidence type="ECO:0000256" key="3">
    <source>
        <dbReference type="ARBA" id="ARBA00022729"/>
    </source>
</evidence>
<protein>
    <submittedName>
        <fullName evidence="5">ABC-type transporter, substrate-binding lipoprotein</fullName>
    </submittedName>
</protein>
<dbReference type="PRINTS" id="PR00690">
    <property type="entry name" value="ADHESNFAMILY"/>
</dbReference>
<evidence type="ECO:0000256" key="2">
    <source>
        <dbReference type="ARBA" id="ARBA00022448"/>
    </source>
</evidence>
<keyword evidence="3" id="KW-0732">Signal</keyword>